<gene>
    <name evidence="13" type="ORF">BC643_2198</name>
</gene>
<keyword evidence="14" id="KW-1185">Reference proteome</keyword>
<protein>
    <submittedName>
        <fullName evidence="13">Outer membrane receptor for ferrienterochelin and colicins</fullName>
    </submittedName>
</protein>
<reference evidence="13 14" key="1">
    <citation type="submission" date="2018-09" db="EMBL/GenBank/DDBJ databases">
        <title>Genomic Encyclopedia of Archaeal and Bacterial Type Strains, Phase II (KMG-II): from individual species to whole genera.</title>
        <authorList>
            <person name="Goeker M."/>
        </authorList>
    </citation>
    <scope>NUCLEOTIDE SEQUENCE [LARGE SCALE GENOMIC DNA]</scope>
    <source>
        <strain evidence="13 14">DSM 27148</strain>
    </source>
</reference>
<evidence type="ECO:0000256" key="6">
    <source>
        <dbReference type="ARBA" id="ARBA00023136"/>
    </source>
</evidence>
<evidence type="ECO:0000259" key="12">
    <source>
        <dbReference type="Pfam" id="PF07715"/>
    </source>
</evidence>
<dbReference type="InterPro" id="IPR008969">
    <property type="entry name" value="CarboxyPept-like_regulatory"/>
</dbReference>
<dbReference type="OrthoDB" id="9760333at2"/>
<dbReference type="PROSITE" id="PS52016">
    <property type="entry name" value="TONB_DEPENDENT_REC_3"/>
    <property type="match status" value="1"/>
</dbReference>
<evidence type="ECO:0000256" key="4">
    <source>
        <dbReference type="ARBA" id="ARBA00022692"/>
    </source>
</evidence>
<keyword evidence="7 8" id="KW-0998">Cell outer membrane</keyword>
<evidence type="ECO:0000256" key="8">
    <source>
        <dbReference type="PROSITE-ProRule" id="PRU01360"/>
    </source>
</evidence>
<keyword evidence="2 8" id="KW-0813">Transport</keyword>
<keyword evidence="6 8" id="KW-0472">Membrane</keyword>
<keyword evidence="3 8" id="KW-1134">Transmembrane beta strand</keyword>
<evidence type="ECO:0000256" key="10">
    <source>
        <dbReference type="SAM" id="SignalP"/>
    </source>
</evidence>
<feature type="domain" description="TonB-dependent receptor plug" evidence="12">
    <location>
        <begin position="124"/>
        <end position="229"/>
    </location>
</feature>
<proteinExistence type="inferred from homology"/>
<comment type="subcellular location">
    <subcellularLocation>
        <location evidence="1 8">Cell outer membrane</location>
        <topology evidence="1 8">Multi-pass membrane protein</topology>
    </subcellularLocation>
</comment>
<keyword evidence="13" id="KW-0675">Receptor</keyword>
<keyword evidence="4 8" id="KW-0812">Transmembrane</keyword>
<dbReference type="EMBL" id="RAPN01000001">
    <property type="protein sequence ID" value="RKD91830.1"/>
    <property type="molecule type" value="Genomic_DNA"/>
</dbReference>
<organism evidence="13 14">
    <name type="scientific">Mangrovibacterium diazotrophicum</name>
    <dbReference type="NCBI Taxonomy" id="1261403"/>
    <lineage>
        <taxon>Bacteria</taxon>
        <taxon>Pseudomonadati</taxon>
        <taxon>Bacteroidota</taxon>
        <taxon>Bacteroidia</taxon>
        <taxon>Marinilabiliales</taxon>
        <taxon>Prolixibacteraceae</taxon>
        <taxon>Mangrovibacterium</taxon>
    </lineage>
</organism>
<dbReference type="GO" id="GO:0015344">
    <property type="term" value="F:siderophore uptake transmembrane transporter activity"/>
    <property type="evidence" value="ECO:0007669"/>
    <property type="project" value="TreeGrafter"/>
</dbReference>
<dbReference type="Pfam" id="PF07715">
    <property type="entry name" value="Plug"/>
    <property type="match status" value="1"/>
</dbReference>
<dbReference type="AlphaFoldDB" id="A0A419W8R1"/>
<evidence type="ECO:0000256" key="1">
    <source>
        <dbReference type="ARBA" id="ARBA00004571"/>
    </source>
</evidence>
<evidence type="ECO:0000256" key="7">
    <source>
        <dbReference type="ARBA" id="ARBA00023237"/>
    </source>
</evidence>
<evidence type="ECO:0000259" key="11">
    <source>
        <dbReference type="Pfam" id="PF00593"/>
    </source>
</evidence>
<feature type="chain" id="PRO_5019231355" evidence="10">
    <location>
        <begin position="20"/>
        <end position="791"/>
    </location>
</feature>
<name>A0A419W8R1_9BACT</name>
<dbReference type="InterPro" id="IPR037066">
    <property type="entry name" value="Plug_dom_sf"/>
</dbReference>
<evidence type="ECO:0000256" key="2">
    <source>
        <dbReference type="ARBA" id="ARBA00022448"/>
    </source>
</evidence>
<dbReference type="Gene3D" id="2.170.130.10">
    <property type="entry name" value="TonB-dependent receptor, plug domain"/>
    <property type="match status" value="1"/>
</dbReference>
<dbReference type="Pfam" id="PF13715">
    <property type="entry name" value="CarbopepD_reg_2"/>
    <property type="match status" value="1"/>
</dbReference>
<dbReference type="PANTHER" id="PTHR30069">
    <property type="entry name" value="TONB-DEPENDENT OUTER MEMBRANE RECEPTOR"/>
    <property type="match status" value="1"/>
</dbReference>
<dbReference type="InterPro" id="IPR036942">
    <property type="entry name" value="Beta-barrel_TonB_sf"/>
</dbReference>
<accession>A0A419W8R1</accession>
<dbReference type="Gene3D" id="2.40.170.20">
    <property type="entry name" value="TonB-dependent receptor, beta-barrel domain"/>
    <property type="match status" value="1"/>
</dbReference>
<dbReference type="Pfam" id="PF00593">
    <property type="entry name" value="TonB_dep_Rec_b-barrel"/>
    <property type="match status" value="1"/>
</dbReference>
<evidence type="ECO:0000256" key="9">
    <source>
        <dbReference type="RuleBase" id="RU003357"/>
    </source>
</evidence>
<dbReference type="SUPFAM" id="SSF56935">
    <property type="entry name" value="Porins"/>
    <property type="match status" value="1"/>
</dbReference>
<dbReference type="SUPFAM" id="SSF49464">
    <property type="entry name" value="Carboxypeptidase regulatory domain-like"/>
    <property type="match status" value="1"/>
</dbReference>
<evidence type="ECO:0000313" key="13">
    <source>
        <dbReference type="EMBL" id="RKD91830.1"/>
    </source>
</evidence>
<keyword evidence="5 9" id="KW-0798">TonB box</keyword>
<keyword evidence="10" id="KW-0732">Signal</keyword>
<comment type="caution">
    <text evidence="13">The sequence shown here is derived from an EMBL/GenBank/DDBJ whole genome shotgun (WGS) entry which is preliminary data.</text>
</comment>
<evidence type="ECO:0000256" key="5">
    <source>
        <dbReference type="ARBA" id="ARBA00023077"/>
    </source>
</evidence>
<sequence length="791" mass="87915">MKKLIFLFCIFITTTTSLWAQKAKSDSNIVGHVVSDGEHLPFVTVSISGTTIGTSTDETGHYRLINLPEGKLILKVRSVGYQPQEKEITVTAGQTQEVNFDLQKDILGIDEVVVTGDRNEKNRRESSVIVNTITPKLFTTTNAVTLSEGLNFSPGLRMENDCQNCGFNQVRMNGMEGPYSQILINGRAIFSGLAGVYGLELIPSNMLERIEVVRGGGSALYGSNAIAGTINLILKDPIRNTYEFGINGGASGVGLKGSGDPVQDYTVNANASVVSDDNKSGMAIYGFYRDRQPFDANGDGYSELAKMKNTTFGTRLYHRFGIYSKLSADFFNIKENRRGGDRFDYPKHEANIAEAVDHDITTGALTWEQFVRGTDLWSVYFSGQRVLRDSYYGANQSLADYGNTKGFTYNLGTQYNASFGRSTLIGGIENREEWLKDKKLGYLDIDNAEIVDGEIVSIPHTENTIVADQRSNILGIFAQYGITWAKLNVSLGARFDHYKIEDLATDGSAKSGNVLSPRLTAKYDFKPFLQGRLSYSQGYRAPQVFDEDLHIETSGSRQVIHENDPDLKQETSYSYMASLDFNKRLGKVEFGLLAESFYTKLNDAFVNEYGTPDEDGVVVYTRTNAEGGATVKGINFELNLVPSEVITFKSGFTIQKSEYEEAQEFDQTKFFRTPNNYGYFSLDVKLLHDLGLSSSANYTGKMLVPYFGNQIADPEAGELRESDAFFDFGMKVRYHIHLNGSKLQVFGGMKNIFNSYQKDFDTGVDRDPGYIYGPSLPRTIYFGIKIGNILD</sequence>
<comment type="similarity">
    <text evidence="8 9">Belongs to the TonB-dependent receptor family.</text>
</comment>
<dbReference type="Proteomes" id="UP000283387">
    <property type="component" value="Unassembled WGS sequence"/>
</dbReference>
<dbReference type="GO" id="GO:0009279">
    <property type="term" value="C:cell outer membrane"/>
    <property type="evidence" value="ECO:0007669"/>
    <property type="project" value="UniProtKB-SubCell"/>
</dbReference>
<dbReference type="InterPro" id="IPR000531">
    <property type="entry name" value="Beta-barrel_TonB"/>
</dbReference>
<dbReference type="RefSeq" id="WP_120274239.1">
    <property type="nucleotide sequence ID" value="NZ_RAPN01000001.1"/>
</dbReference>
<feature type="domain" description="TonB-dependent receptor-like beta-barrel" evidence="11">
    <location>
        <begin position="287"/>
        <end position="752"/>
    </location>
</feature>
<feature type="signal peptide" evidence="10">
    <location>
        <begin position="1"/>
        <end position="19"/>
    </location>
</feature>
<dbReference type="PANTHER" id="PTHR30069:SF57">
    <property type="entry name" value="TONB-DEPENDENT RECEPTOR"/>
    <property type="match status" value="1"/>
</dbReference>
<evidence type="ECO:0000313" key="14">
    <source>
        <dbReference type="Proteomes" id="UP000283387"/>
    </source>
</evidence>
<dbReference type="Gene3D" id="2.60.40.1120">
    <property type="entry name" value="Carboxypeptidase-like, regulatory domain"/>
    <property type="match status" value="1"/>
</dbReference>
<evidence type="ECO:0000256" key="3">
    <source>
        <dbReference type="ARBA" id="ARBA00022452"/>
    </source>
</evidence>
<dbReference type="InterPro" id="IPR039426">
    <property type="entry name" value="TonB-dep_rcpt-like"/>
</dbReference>
<dbReference type="GO" id="GO:0044718">
    <property type="term" value="P:siderophore transmembrane transport"/>
    <property type="evidence" value="ECO:0007669"/>
    <property type="project" value="TreeGrafter"/>
</dbReference>
<dbReference type="InterPro" id="IPR012910">
    <property type="entry name" value="Plug_dom"/>
</dbReference>